<dbReference type="EMBL" id="FQUT01000020">
    <property type="protein sequence ID" value="SHG69812.1"/>
    <property type="molecule type" value="Genomic_DNA"/>
</dbReference>
<accession>A0A1M5LXH9</accession>
<organism evidence="1 2">
    <name type="scientific">Chryseobacterium arachidis</name>
    <dbReference type="NCBI Taxonomy" id="1416778"/>
    <lineage>
        <taxon>Bacteria</taxon>
        <taxon>Pseudomonadati</taxon>
        <taxon>Bacteroidota</taxon>
        <taxon>Flavobacteriia</taxon>
        <taxon>Flavobacteriales</taxon>
        <taxon>Weeksellaceae</taxon>
        <taxon>Chryseobacterium group</taxon>
        <taxon>Chryseobacterium</taxon>
    </lineage>
</organism>
<dbReference type="Proteomes" id="UP000184518">
    <property type="component" value="Unassembled WGS sequence"/>
</dbReference>
<dbReference type="AlphaFoldDB" id="A0A1M5LXH9"/>
<evidence type="ECO:0000313" key="1">
    <source>
        <dbReference type="EMBL" id="SHG69812.1"/>
    </source>
</evidence>
<dbReference type="RefSeq" id="WP_072963924.1">
    <property type="nucleotide sequence ID" value="NZ_FQUT01000020.1"/>
</dbReference>
<reference evidence="2" key="1">
    <citation type="submission" date="2016-11" db="EMBL/GenBank/DDBJ databases">
        <authorList>
            <person name="Varghese N."/>
            <person name="Submissions S."/>
        </authorList>
    </citation>
    <scope>NUCLEOTIDE SEQUENCE [LARGE SCALE GENOMIC DNA]</scope>
    <source>
        <strain evidence="2">DSM 27619</strain>
    </source>
</reference>
<keyword evidence="2" id="KW-1185">Reference proteome</keyword>
<name>A0A1M5LXH9_9FLAO</name>
<proteinExistence type="predicted"/>
<sequence>MHKGYIKTINVEDKNSLNEIIWLNNNEVYKAQYRYLNKSHADILGYHFVKYPYAQVDIFEFLKKEKNIIINMCYSYSKEDKANINSISKLYFLENDLIDEMLIKEEWLNVETSELGTIQKFIYNTDGNMIYLLEYLSNGKLIHIINFLDNEDNINDFDNPLERIDWSQVICLKNPTEYYSDGLI</sequence>
<gene>
    <name evidence="1" type="ORF">SAMN05443633_12059</name>
</gene>
<dbReference type="STRING" id="1416778.SAMN05443633_12059"/>
<protein>
    <submittedName>
        <fullName evidence="1">Uncharacterized protein</fullName>
    </submittedName>
</protein>
<evidence type="ECO:0000313" key="2">
    <source>
        <dbReference type="Proteomes" id="UP000184518"/>
    </source>
</evidence>